<feature type="region of interest" description="Disordered" evidence="1">
    <location>
        <begin position="153"/>
        <end position="173"/>
    </location>
</feature>
<protein>
    <submittedName>
        <fullName evidence="2">Uncharacterized protein</fullName>
    </submittedName>
</protein>
<organism evidence="2 3">
    <name type="scientific">Coniochaeta pulveracea</name>
    <dbReference type="NCBI Taxonomy" id="177199"/>
    <lineage>
        <taxon>Eukaryota</taxon>
        <taxon>Fungi</taxon>
        <taxon>Dikarya</taxon>
        <taxon>Ascomycota</taxon>
        <taxon>Pezizomycotina</taxon>
        <taxon>Sordariomycetes</taxon>
        <taxon>Sordariomycetidae</taxon>
        <taxon>Coniochaetales</taxon>
        <taxon>Coniochaetaceae</taxon>
        <taxon>Coniochaeta</taxon>
    </lineage>
</organism>
<feature type="compositionally biased region" description="Low complexity" evidence="1">
    <location>
        <begin position="1"/>
        <end position="19"/>
    </location>
</feature>
<dbReference type="AlphaFoldDB" id="A0A420Y5M0"/>
<feature type="compositionally biased region" description="Polar residues" evidence="1">
    <location>
        <begin position="213"/>
        <end position="232"/>
    </location>
</feature>
<proteinExistence type="predicted"/>
<name>A0A420Y5M0_9PEZI</name>
<dbReference type="EMBL" id="QVQW01000046">
    <property type="protein sequence ID" value="RKU43188.1"/>
    <property type="molecule type" value="Genomic_DNA"/>
</dbReference>
<comment type="caution">
    <text evidence="2">The sequence shown here is derived from an EMBL/GenBank/DDBJ whole genome shotgun (WGS) entry which is preliminary data.</text>
</comment>
<dbReference type="Proteomes" id="UP000275385">
    <property type="component" value="Unassembled WGS sequence"/>
</dbReference>
<gene>
    <name evidence="2" type="ORF">DL546_005137</name>
</gene>
<keyword evidence="3" id="KW-1185">Reference proteome</keyword>
<evidence type="ECO:0000313" key="3">
    <source>
        <dbReference type="Proteomes" id="UP000275385"/>
    </source>
</evidence>
<feature type="region of interest" description="Disordered" evidence="1">
    <location>
        <begin position="208"/>
        <end position="232"/>
    </location>
</feature>
<evidence type="ECO:0000313" key="2">
    <source>
        <dbReference type="EMBL" id="RKU43188.1"/>
    </source>
</evidence>
<feature type="region of interest" description="Disordered" evidence="1">
    <location>
        <begin position="1"/>
        <end position="24"/>
    </location>
</feature>
<reference evidence="2 3" key="1">
    <citation type="submission" date="2018-08" db="EMBL/GenBank/DDBJ databases">
        <title>Draft genome of the lignicolous fungus Coniochaeta pulveracea.</title>
        <authorList>
            <person name="Borstlap C.J."/>
            <person name="De Witt R.N."/>
            <person name="Botha A."/>
            <person name="Volschenk H."/>
        </authorList>
    </citation>
    <scope>NUCLEOTIDE SEQUENCE [LARGE SCALE GENOMIC DNA]</scope>
    <source>
        <strain evidence="2 3">CAB683</strain>
    </source>
</reference>
<evidence type="ECO:0000256" key="1">
    <source>
        <dbReference type="SAM" id="MobiDB-lite"/>
    </source>
</evidence>
<feature type="compositionally biased region" description="Acidic residues" evidence="1">
    <location>
        <begin position="153"/>
        <end position="163"/>
    </location>
</feature>
<sequence>MSRSRSSTGASAASTNTTTIGFMPTTLKRQPSVLSRATVTGMVSTPVVIEQHAPPHALKRALTCPTRGSKQETRTGRQRTVSNPAPASFRCKFQLPTPESGKPNTSRRHRRSPTPYPTTKSAPYILPLPDDKAHAPSKVDVQALGRAKDEYDGFADSEGEDVPEPTIDSTIPHARLPSEETGYFDAKTHLNPANAYYSYAFAKELSSDEHSPRSSSMRKNSASLPSLSCDDTTPDNSDLDMCMDPSKAAGTFFHHVPTPMLKYARKLNPSIQDPQQPVSEAELIVHSTCLSSSSPHLDSFRVDDQVQQDCHIPFSDPPELDDLPNPPPLRLDPSYIATNEETIYHAGKPLPVPTLAYNTTIEVFEDGCQTLVINTTPPPKEIVAGRGNTDGNAPSHTPVESVLKKKDRFLLASNRYEHGLDPRKLCTKLQILADRIEESRAGA</sequence>
<accession>A0A420Y5M0</accession>
<feature type="region of interest" description="Disordered" evidence="1">
    <location>
        <begin position="58"/>
        <end position="123"/>
    </location>
</feature>